<dbReference type="EMBL" id="CAJNIZ010023670">
    <property type="protein sequence ID" value="CAE7470783.1"/>
    <property type="molecule type" value="Genomic_DNA"/>
</dbReference>
<protein>
    <submittedName>
        <fullName evidence="3">MOV10 protein</fullName>
    </submittedName>
</protein>
<feature type="domain" description="DNA2/NAM7 helicase helicase" evidence="1">
    <location>
        <begin position="369"/>
        <end position="433"/>
    </location>
</feature>
<feature type="domain" description="DNA2/NAM7 helicase helicase" evidence="1">
    <location>
        <begin position="251"/>
        <end position="352"/>
    </location>
</feature>
<proteinExistence type="predicted"/>
<dbReference type="InterPro" id="IPR027417">
    <property type="entry name" value="P-loop_NTPase"/>
</dbReference>
<dbReference type="Proteomes" id="UP000649617">
    <property type="component" value="Unassembled WGS sequence"/>
</dbReference>
<sequence length="749" mass="82838">MTLGRALLDFPLPEGLTVVDHTIKNTDMATCSVPYILPAAPQTAFDNVAHFVDAELAAIIEMFREEMGQAASICSTKPPMEQHLHLRYSVPPSKCYIEASREGMANMYVMPLPARFPPEDSRSMWSKFMLLAQCRKPGINHERAANVGLVFCETMTQKDGLVLRARTEVLEQLRASMLLPGAFTYFRKLRNFSFMVTTPAASLQKLRSAQPTPLCRALFLGDVPQASQSHGELFERLDKWVIANSDAQKMFNPQQCRALALEALTEAGPVVVQGPPGTGKSHLIACGLLPQIIKRGGRILVLCNSNVAVDSIAEKVLGSPDSAPGSNYASAKLRCLRVGFEKKVSQKVQLAKWFRKENGFHDELRNGHKSVVFTTLHNASAKHEEFQAGNFDVLILDEAGQIEDMKLFILVQKLPNLKKVILVGDHKQLQPYVSDGVREQGYGRSTMERLISCEPFRAPGEDSSALGHPFDYIMLEEQHRMPPTVRNVVSQLFYGSKLRDGPNILMKYSQPGQTPKQTVVAFDLSFGATEFNPFQRSLENSDEAAITKMIYDCLLKAAGSSYTTRDICVLSPYNRHKNRLRTVLVGIPEADWAKWENLDTDVTMDSSMDSKTAAVRNIDTVDKFQGSEREVVIINTVTGGSTRASAGSGQETIKRANDPHFINVAMSRCKGMLVLIGKLTQLGGSWQVIMEILQQQVQAQSKEADVLVIPCGSMEDARKGVEAVFASMATTREGRSLEGPNAKRLRAEI</sequence>
<dbReference type="GO" id="GO:0016604">
    <property type="term" value="C:nuclear body"/>
    <property type="evidence" value="ECO:0007669"/>
    <property type="project" value="TreeGrafter"/>
</dbReference>
<dbReference type="InterPro" id="IPR045055">
    <property type="entry name" value="DNA2/NAM7-like"/>
</dbReference>
<dbReference type="OrthoDB" id="6513042at2759"/>
<evidence type="ECO:0000259" key="2">
    <source>
        <dbReference type="Pfam" id="PF13087"/>
    </source>
</evidence>
<dbReference type="AlphaFoldDB" id="A0A812SDU8"/>
<dbReference type="PANTHER" id="PTHR10887">
    <property type="entry name" value="DNA2/NAM7 HELICASE FAMILY"/>
    <property type="match status" value="1"/>
</dbReference>
<dbReference type="InterPro" id="IPR047187">
    <property type="entry name" value="SF1_C_Upf1"/>
</dbReference>
<feature type="domain" description="DNA2/NAM7 helicase-like C-terminal" evidence="2">
    <location>
        <begin position="443"/>
        <end position="678"/>
    </location>
</feature>
<accession>A0A812SDU8</accession>
<dbReference type="Pfam" id="PF13086">
    <property type="entry name" value="AAA_11"/>
    <property type="match status" value="2"/>
</dbReference>
<dbReference type="GO" id="GO:0001147">
    <property type="term" value="F:transcription termination site sequence-specific DNA binding"/>
    <property type="evidence" value="ECO:0007669"/>
    <property type="project" value="TreeGrafter"/>
</dbReference>
<dbReference type="GO" id="GO:0006369">
    <property type="term" value="P:termination of RNA polymerase II transcription"/>
    <property type="evidence" value="ECO:0007669"/>
    <property type="project" value="TreeGrafter"/>
</dbReference>
<dbReference type="InterPro" id="IPR041677">
    <property type="entry name" value="DNA2/NAM7_AAA_11"/>
</dbReference>
<dbReference type="CDD" id="cd18808">
    <property type="entry name" value="SF1_C_Upf1"/>
    <property type="match status" value="1"/>
</dbReference>
<dbReference type="Gene3D" id="3.40.50.300">
    <property type="entry name" value="P-loop containing nucleotide triphosphate hydrolases"/>
    <property type="match status" value="3"/>
</dbReference>
<name>A0A812SDU8_SYMPI</name>
<reference evidence="3" key="1">
    <citation type="submission" date="2021-02" db="EMBL/GenBank/DDBJ databases">
        <authorList>
            <person name="Dougan E. K."/>
            <person name="Rhodes N."/>
            <person name="Thang M."/>
            <person name="Chan C."/>
        </authorList>
    </citation>
    <scope>NUCLEOTIDE SEQUENCE</scope>
</reference>
<comment type="caution">
    <text evidence="3">The sequence shown here is derived from an EMBL/GenBank/DDBJ whole genome shotgun (WGS) entry which is preliminary data.</text>
</comment>
<evidence type="ECO:0000313" key="3">
    <source>
        <dbReference type="EMBL" id="CAE7470783.1"/>
    </source>
</evidence>
<dbReference type="InterPro" id="IPR041679">
    <property type="entry name" value="DNA2/NAM7-like_C"/>
</dbReference>
<dbReference type="GO" id="GO:0004386">
    <property type="term" value="F:helicase activity"/>
    <property type="evidence" value="ECO:0007669"/>
    <property type="project" value="InterPro"/>
</dbReference>
<dbReference type="SUPFAM" id="SSF52540">
    <property type="entry name" value="P-loop containing nucleoside triphosphate hydrolases"/>
    <property type="match status" value="1"/>
</dbReference>
<organism evidence="3 4">
    <name type="scientific">Symbiodinium pilosum</name>
    <name type="common">Dinoflagellate</name>
    <dbReference type="NCBI Taxonomy" id="2952"/>
    <lineage>
        <taxon>Eukaryota</taxon>
        <taxon>Sar</taxon>
        <taxon>Alveolata</taxon>
        <taxon>Dinophyceae</taxon>
        <taxon>Suessiales</taxon>
        <taxon>Symbiodiniaceae</taxon>
        <taxon>Symbiodinium</taxon>
    </lineage>
</organism>
<keyword evidence="4" id="KW-1185">Reference proteome</keyword>
<dbReference type="Pfam" id="PF13087">
    <property type="entry name" value="AAA_12"/>
    <property type="match status" value="1"/>
</dbReference>
<evidence type="ECO:0000259" key="1">
    <source>
        <dbReference type="Pfam" id="PF13086"/>
    </source>
</evidence>
<gene>
    <name evidence="3" type="primary">MOV10</name>
    <name evidence="3" type="ORF">SPIL2461_LOCUS11923</name>
</gene>
<evidence type="ECO:0000313" key="4">
    <source>
        <dbReference type="Proteomes" id="UP000649617"/>
    </source>
</evidence>
<dbReference type="PANTHER" id="PTHR10887:SF495">
    <property type="entry name" value="HELICASE SENATAXIN ISOFORM X1-RELATED"/>
    <property type="match status" value="1"/>
</dbReference>